<keyword evidence="3" id="KW-0732">Signal</keyword>
<evidence type="ECO:0000256" key="2">
    <source>
        <dbReference type="SAM" id="Phobius"/>
    </source>
</evidence>
<evidence type="ECO:0000313" key="4">
    <source>
        <dbReference type="EMBL" id="MBW74901.1"/>
    </source>
</evidence>
<feature type="compositionally biased region" description="Basic and acidic residues" evidence="1">
    <location>
        <begin position="82"/>
        <end position="97"/>
    </location>
</feature>
<accession>A0A2M4DBQ7</accession>
<organism evidence="4">
    <name type="scientific">Anopheles darlingi</name>
    <name type="common">Mosquito</name>
    <dbReference type="NCBI Taxonomy" id="43151"/>
    <lineage>
        <taxon>Eukaryota</taxon>
        <taxon>Metazoa</taxon>
        <taxon>Ecdysozoa</taxon>
        <taxon>Arthropoda</taxon>
        <taxon>Hexapoda</taxon>
        <taxon>Insecta</taxon>
        <taxon>Pterygota</taxon>
        <taxon>Neoptera</taxon>
        <taxon>Endopterygota</taxon>
        <taxon>Diptera</taxon>
        <taxon>Nematocera</taxon>
        <taxon>Culicoidea</taxon>
        <taxon>Culicidae</taxon>
        <taxon>Anophelinae</taxon>
        <taxon>Anopheles</taxon>
    </lineage>
</organism>
<evidence type="ECO:0000256" key="3">
    <source>
        <dbReference type="SAM" id="SignalP"/>
    </source>
</evidence>
<feature type="compositionally biased region" description="Polar residues" evidence="1">
    <location>
        <begin position="148"/>
        <end position="163"/>
    </location>
</feature>
<feature type="transmembrane region" description="Helical" evidence="2">
    <location>
        <begin position="44"/>
        <end position="72"/>
    </location>
</feature>
<keyword evidence="2" id="KW-0812">Transmembrane</keyword>
<feature type="chain" id="PRO_5014934743" description="Secreted protein" evidence="3">
    <location>
        <begin position="17"/>
        <end position="263"/>
    </location>
</feature>
<name>A0A2M4DBQ7_ANODA</name>
<keyword evidence="2" id="KW-0472">Membrane</keyword>
<sequence>MRVMVVVGMEWLVVQSGTTTTATVVGDGNDIVRVRVLATTVATAAAAAVVAVNVMIVAATAAGTVATGFSVVRRCTTLAQPRRSEVDRVTHRSRDPGPAHWRRSPTKATTDTHTHTHTHARLTRTIESTLGRVTIEINRSGDDHSQPADGQSTQLSSSPYSQQLDEEGRQETDDGTDDGAGRCVCFTVVVTFADRLINRLARTKRSPAAATTIGMRSSNRTHFPNLVPVAGSDCSAFVDSKGSWMISENVSTVQQKIYPQVSR</sequence>
<feature type="region of interest" description="Disordered" evidence="1">
    <location>
        <begin position="80"/>
        <end position="125"/>
    </location>
</feature>
<feature type="signal peptide" evidence="3">
    <location>
        <begin position="1"/>
        <end position="16"/>
    </location>
</feature>
<protein>
    <recommendedName>
        <fullName evidence="5">Secreted protein</fullName>
    </recommendedName>
</protein>
<dbReference type="EMBL" id="GGFL01010723">
    <property type="protein sequence ID" value="MBW74901.1"/>
    <property type="molecule type" value="Transcribed_RNA"/>
</dbReference>
<evidence type="ECO:0000256" key="1">
    <source>
        <dbReference type="SAM" id="MobiDB-lite"/>
    </source>
</evidence>
<evidence type="ECO:0008006" key="5">
    <source>
        <dbReference type="Google" id="ProtNLM"/>
    </source>
</evidence>
<proteinExistence type="predicted"/>
<keyword evidence="2" id="KW-1133">Transmembrane helix</keyword>
<feature type="region of interest" description="Disordered" evidence="1">
    <location>
        <begin position="138"/>
        <end position="178"/>
    </location>
</feature>
<reference evidence="4" key="1">
    <citation type="submission" date="2018-01" db="EMBL/GenBank/DDBJ databases">
        <title>An insight into the sialome of Amazonian anophelines.</title>
        <authorList>
            <person name="Ribeiro J.M."/>
            <person name="Scarpassa V."/>
            <person name="Calvo E."/>
        </authorList>
    </citation>
    <scope>NUCLEOTIDE SEQUENCE</scope>
</reference>
<dbReference type="AlphaFoldDB" id="A0A2M4DBQ7"/>